<evidence type="ECO:0000256" key="4">
    <source>
        <dbReference type="ARBA" id="ARBA00022547"/>
    </source>
</evidence>
<dbReference type="InterPro" id="IPR028987">
    <property type="entry name" value="ATP_synth_B-like_membr_sf"/>
</dbReference>
<evidence type="ECO:0000256" key="2">
    <source>
        <dbReference type="ARBA" id="ARBA00022448"/>
    </source>
</evidence>
<dbReference type="RefSeq" id="WP_268061199.1">
    <property type="nucleotide sequence ID" value="NZ_JAPQFJ010000008.1"/>
</dbReference>
<evidence type="ECO:0000313" key="17">
    <source>
        <dbReference type="Proteomes" id="UP001144612"/>
    </source>
</evidence>
<dbReference type="HAMAP" id="MF_01398">
    <property type="entry name" value="ATP_synth_b_bprime"/>
    <property type="match status" value="1"/>
</dbReference>
<sequence length="160" mass="18836">MKIIDIRIIIYTLINFGILYFILRHFLFKPVNDTIDSRKNEIESNIKKAEEDKKKAEIFKVESEKEIRDAKTQGKEIVQQYKLKAEKVSEEIMSEAHIEAEKIMERSNKEIERQKEKAEDDIKQNTISLAIELSSKVLEETIDEEKHRQLIQDFIAKVGN</sequence>
<keyword evidence="17" id="KW-1185">Reference proteome</keyword>
<evidence type="ECO:0000256" key="15">
    <source>
        <dbReference type="SAM" id="Coils"/>
    </source>
</evidence>
<keyword evidence="8 13" id="KW-0406">Ion transport</keyword>
<protein>
    <recommendedName>
        <fullName evidence="13">ATP synthase subunit b</fullName>
    </recommendedName>
    <alternativeName>
        <fullName evidence="13">ATP synthase F(0) sector subunit b</fullName>
    </alternativeName>
    <alternativeName>
        <fullName evidence="13">ATPase subunit I</fullName>
    </alternativeName>
    <alternativeName>
        <fullName evidence="13">F-type ATPase subunit b</fullName>
        <shortName evidence="13">F-ATPase subunit b</shortName>
    </alternativeName>
</protein>
<keyword evidence="6 13" id="KW-0375">Hydrogen ion transport</keyword>
<keyword evidence="4 13" id="KW-0138">CF(0)</keyword>
<evidence type="ECO:0000256" key="12">
    <source>
        <dbReference type="ARBA" id="ARBA00037847"/>
    </source>
</evidence>
<comment type="function">
    <text evidence="13">Component of the F(0) channel, it forms part of the peripheral stalk, linking F(1) to F(0).</text>
</comment>
<dbReference type="InterPro" id="IPR002146">
    <property type="entry name" value="ATP_synth_b/b'su_bac/chlpt"/>
</dbReference>
<comment type="subunit">
    <text evidence="13">F-type ATPases have 2 components, F(1) - the catalytic core - and F(0) - the membrane proton channel. F(1) has five subunits: alpha(3), beta(3), gamma(1), delta(1), epsilon(1). F(0) has three main subunits: a(1), b(2) and c(10-14). The alpha and beta chains form an alternating ring which encloses part of the gamma chain. F(1) is attached to F(0) by a central stalk formed by the gamma and epsilon chains, while a peripheral stalk is formed by the delta and b chains.</text>
</comment>
<dbReference type="NCBIfam" id="NF009992">
    <property type="entry name" value="PRK13461.1"/>
    <property type="match status" value="1"/>
</dbReference>
<comment type="subcellular location">
    <subcellularLocation>
        <location evidence="13">Cell membrane</location>
        <topology evidence="13">Single-pass membrane protein</topology>
    </subcellularLocation>
    <subcellularLocation>
        <location evidence="12">Endomembrane system</location>
        <topology evidence="12">Single-pass membrane protein</topology>
    </subcellularLocation>
</comment>
<dbReference type="PANTHER" id="PTHR33445">
    <property type="entry name" value="ATP SYNTHASE SUBUNIT B', CHLOROPLASTIC"/>
    <property type="match status" value="1"/>
</dbReference>
<evidence type="ECO:0000256" key="10">
    <source>
        <dbReference type="ARBA" id="ARBA00023310"/>
    </source>
</evidence>
<evidence type="ECO:0000256" key="14">
    <source>
        <dbReference type="RuleBase" id="RU003848"/>
    </source>
</evidence>
<keyword evidence="10 13" id="KW-0066">ATP synthesis</keyword>
<feature type="transmembrane region" description="Helical" evidence="13">
    <location>
        <begin position="6"/>
        <end position="23"/>
    </location>
</feature>
<feature type="coiled-coil region" evidence="15">
    <location>
        <begin position="97"/>
        <end position="128"/>
    </location>
</feature>
<dbReference type="Pfam" id="PF00430">
    <property type="entry name" value="ATP-synt_B"/>
    <property type="match status" value="1"/>
</dbReference>
<keyword evidence="5 13" id="KW-0812">Transmembrane</keyword>
<evidence type="ECO:0000256" key="3">
    <source>
        <dbReference type="ARBA" id="ARBA00022475"/>
    </source>
</evidence>
<comment type="caution">
    <text evidence="16">The sequence shown here is derived from an EMBL/GenBank/DDBJ whole genome shotgun (WGS) entry which is preliminary data.</text>
</comment>
<dbReference type="CDD" id="cd06503">
    <property type="entry name" value="ATP-synt_Fo_b"/>
    <property type="match status" value="1"/>
</dbReference>
<comment type="similarity">
    <text evidence="1 13 14">Belongs to the ATPase B chain family.</text>
</comment>
<gene>
    <name evidence="13" type="primary">atpF</name>
    <name evidence="16" type="ORF">OW729_09205</name>
</gene>
<dbReference type="Proteomes" id="UP001144612">
    <property type="component" value="Unassembled WGS sequence"/>
</dbReference>
<name>A0ABT4D8Z8_9CLOT</name>
<keyword evidence="7 13" id="KW-1133">Transmembrane helix</keyword>
<evidence type="ECO:0000256" key="11">
    <source>
        <dbReference type="ARBA" id="ARBA00025198"/>
    </source>
</evidence>
<evidence type="ECO:0000256" key="13">
    <source>
        <dbReference type="HAMAP-Rule" id="MF_01398"/>
    </source>
</evidence>
<dbReference type="Gene3D" id="6.10.250.1580">
    <property type="match status" value="1"/>
</dbReference>
<evidence type="ECO:0000256" key="6">
    <source>
        <dbReference type="ARBA" id="ARBA00022781"/>
    </source>
</evidence>
<dbReference type="PANTHER" id="PTHR33445:SF1">
    <property type="entry name" value="ATP SYNTHASE SUBUNIT B"/>
    <property type="match status" value="1"/>
</dbReference>
<keyword evidence="3 13" id="KW-1003">Cell membrane</keyword>
<keyword evidence="9 13" id="KW-0472">Membrane</keyword>
<feature type="coiled-coil region" evidence="15">
    <location>
        <begin position="32"/>
        <end position="66"/>
    </location>
</feature>
<evidence type="ECO:0000256" key="7">
    <source>
        <dbReference type="ARBA" id="ARBA00022989"/>
    </source>
</evidence>
<dbReference type="NCBIfam" id="TIGR01144">
    <property type="entry name" value="ATP_synt_b"/>
    <property type="match status" value="1"/>
</dbReference>
<comment type="function">
    <text evidence="11 13">F(1)F(0) ATP synthase produces ATP from ADP in the presence of a proton or sodium gradient. F-type ATPases consist of two structural domains, F(1) containing the extramembraneous catalytic core and F(0) containing the membrane proton channel, linked together by a central stalk and a peripheral stalk. During catalysis, ATP synthesis in the catalytic domain of F(1) is coupled via a rotary mechanism of the central stalk subunits to proton translocation.</text>
</comment>
<evidence type="ECO:0000256" key="1">
    <source>
        <dbReference type="ARBA" id="ARBA00005513"/>
    </source>
</evidence>
<evidence type="ECO:0000256" key="5">
    <source>
        <dbReference type="ARBA" id="ARBA00022692"/>
    </source>
</evidence>
<dbReference type="InterPro" id="IPR050059">
    <property type="entry name" value="ATP_synthase_B_chain"/>
</dbReference>
<evidence type="ECO:0000256" key="9">
    <source>
        <dbReference type="ARBA" id="ARBA00023136"/>
    </source>
</evidence>
<evidence type="ECO:0000256" key="8">
    <source>
        <dbReference type="ARBA" id="ARBA00023065"/>
    </source>
</evidence>
<dbReference type="EMBL" id="JAPQFJ010000008">
    <property type="protein sequence ID" value="MCY6958783.1"/>
    <property type="molecule type" value="Genomic_DNA"/>
</dbReference>
<evidence type="ECO:0000313" key="16">
    <source>
        <dbReference type="EMBL" id="MCY6958783.1"/>
    </source>
</evidence>
<keyword evidence="15" id="KW-0175">Coiled coil</keyword>
<accession>A0ABT4D8Z8</accession>
<keyword evidence="2 13" id="KW-0813">Transport</keyword>
<organism evidence="16 17">
    <name type="scientific">Clostridium brassicae</name>
    <dbReference type="NCBI Taxonomy" id="2999072"/>
    <lineage>
        <taxon>Bacteria</taxon>
        <taxon>Bacillati</taxon>
        <taxon>Bacillota</taxon>
        <taxon>Clostridia</taxon>
        <taxon>Eubacteriales</taxon>
        <taxon>Clostridiaceae</taxon>
        <taxon>Clostridium</taxon>
    </lineage>
</organism>
<dbReference type="SUPFAM" id="SSF81573">
    <property type="entry name" value="F1F0 ATP synthase subunit B, membrane domain"/>
    <property type="match status" value="1"/>
</dbReference>
<proteinExistence type="inferred from homology"/>
<dbReference type="InterPro" id="IPR005864">
    <property type="entry name" value="ATP_synth_F0_bsu_bac"/>
</dbReference>
<reference evidence="16" key="1">
    <citation type="submission" date="2022-12" db="EMBL/GenBank/DDBJ databases">
        <title>Clostridium sp. nov., isolated from industrial wastewater.</title>
        <authorList>
            <person name="Jiayan W."/>
        </authorList>
    </citation>
    <scope>NUCLEOTIDE SEQUENCE</scope>
    <source>
        <strain evidence="16">ZC22-4</strain>
    </source>
</reference>